<dbReference type="GO" id="GO:0003824">
    <property type="term" value="F:catalytic activity"/>
    <property type="evidence" value="ECO:0007669"/>
    <property type="project" value="InterPro"/>
</dbReference>
<evidence type="ECO:0000313" key="2">
    <source>
        <dbReference type="EMBL" id="KAF9492353.1"/>
    </source>
</evidence>
<sequence>MSETQLQTLEMMRKANPEVGQRFFIEKENPETWGQAEEGSIQLAEGWRTEGTGGFGRRIASKVGTERWDMTGILTVPRRGKDWMKLTQTTLGVAFRLTEPANTNDEARLEIFQINLNKSQTAQDELINSLHRNNIILVQELWVNAWGFARVTQQYHVIYLFGLEEKCWWIRIINIYNNCKHDCSLKAIDNFLTEERQTQNEMAHDQMIWAGDFNQHHPMWDEERNHHLFMPRNMEASDWLIDLADRFRMVMKLEKGVPTLCTLNTNNYTWVDNVWCSEAIQVVSDLAYELV</sequence>
<dbReference type="InterPro" id="IPR005135">
    <property type="entry name" value="Endo/exonuclease/phosphatase"/>
</dbReference>
<dbReference type="SUPFAM" id="SSF56219">
    <property type="entry name" value="DNase I-like"/>
    <property type="match status" value="1"/>
</dbReference>
<proteinExistence type="predicted"/>
<dbReference type="OrthoDB" id="3261136at2759"/>
<dbReference type="InterPro" id="IPR036691">
    <property type="entry name" value="Endo/exonu/phosph_ase_sf"/>
</dbReference>
<dbReference type="Pfam" id="PF14529">
    <property type="entry name" value="Exo_endo_phos_2"/>
    <property type="match status" value="1"/>
</dbReference>
<organism evidence="2 3">
    <name type="scientific">Pleurotus eryngii</name>
    <name type="common">Boletus of the steppes</name>
    <dbReference type="NCBI Taxonomy" id="5323"/>
    <lineage>
        <taxon>Eukaryota</taxon>
        <taxon>Fungi</taxon>
        <taxon>Dikarya</taxon>
        <taxon>Basidiomycota</taxon>
        <taxon>Agaricomycotina</taxon>
        <taxon>Agaricomycetes</taxon>
        <taxon>Agaricomycetidae</taxon>
        <taxon>Agaricales</taxon>
        <taxon>Pleurotineae</taxon>
        <taxon>Pleurotaceae</taxon>
        <taxon>Pleurotus</taxon>
    </lineage>
</organism>
<gene>
    <name evidence="2" type="ORF">BDN71DRAFT_1433247</name>
</gene>
<reference evidence="2" key="1">
    <citation type="submission" date="2020-11" db="EMBL/GenBank/DDBJ databases">
        <authorList>
            <consortium name="DOE Joint Genome Institute"/>
            <person name="Ahrendt S."/>
            <person name="Riley R."/>
            <person name="Andreopoulos W."/>
            <person name="Labutti K."/>
            <person name="Pangilinan J."/>
            <person name="Ruiz-Duenas F.J."/>
            <person name="Barrasa J.M."/>
            <person name="Sanchez-Garcia M."/>
            <person name="Camarero S."/>
            <person name="Miyauchi S."/>
            <person name="Serrano A."/>
            <person name="Linde D."/>
            <person name="Babiker R."/>
            <person name="Drula E."/>
            <person name="Ayuso-Fernandez I."/>
            <person name="Pacheco R."/>
            <person name="Padilla G."/>
            <person name="Ferreira P."/>
            <person name="Barriuso J."/>
            <person name="Kellner H."/>
            <person name="Castanera R."/>
            <person name="Alfaro M."/>
            <person name="Ramirez L."/>
            <person name="Pisabarro A.G."/>
            <person name="Kuo A."/>
            <person name="Tritt A."/>
            <person name="Lipzen A."/>
            <person name="He G."/>
            <person name="Yan M."/>
            <person name="Ng V."/>
            <person name="Cullen D."/>
            <person name="Martin F."/>
            <person name="Rosso M.-N."/>
            <person name="Henrissat B."/>
            <person name="Hibbett D."/>
            <person name="Martinez A.T."/>
            <person name="Grigoriev I.V."/>
        </authorList>
    </citation>
    <scope>NUCLEOTIDE SEQUENCE</scope>
    <source>
        <strain evidence="2">ATCC 90797</strain>
    </source>
</reference>
<name>A0A9P6DDS6_PLEER</name>
<dbReference type="EMBL" id="MU154602">
    <property type="protein sequence ID" value="KAF9492353.1"/>
    <property type="molecule type" value="Genomic_DNA"/>
</dbReference>
<comment type="caution">
    <text evidence="2">The sequence shown here is derived from an EMBL/GenBank/DDBJ whole genome shotgun (WGS) entry which is preliminary data.</text>
</comment>
<feature type="domain" description="Endonuclease/exonuclease/phosphatase" evidence="1">
    <location>
        <begin position="170"/>
        <end position="283"/>
    </location>
</feature>
<keyword evidence="3" id="KW-1185">Reference proteome</keyword>
<evidence type="ECO:0000259" key="1">
    <source>
        <dbReference type="Pfam" id="PF14529"/>
    </source>
</evidence>
<protein>
    <recommendedName>
        <fullName evidence="1">Endonuclease/exonuclease/phosphatase domain-containing protein</fullName>
    </recommendedName>
</protein>
<dbReference type="Proteomes" id="UP000807025">
    <property type="component" value="Unassembled WGS sequence"/>
</dbReference>
<evidence type="ECO:0000313" key="3">
    <source>
        <dbReference type="Proteomes" id="UP000807025"/>
    </source>
</evidence>
<accession>A0A9P6DDS6</accession>
<dbReference type="AlphaFoldDB" id="A0A9P6DDS6"/>
<dbReference type="Gene3D" id="3.60.10.10">
    <property type="entry name" value="Endonuclease/exonuclease/phosphatase"/>
    <property type="match status" value="1"/>
</dbReference>